<dbReference type="InterPro" id="IPR002156">
    <property type="entry name" value="RNaseH_domain"/>
</dbReference>
<dbReference type="GO" id="GO:0004523">
    <property type="term" value="F:RNA-DNA hybrid ribonuclease activity"/>
    <property type="evidence" value="ECO:0007669"/>
    <property type="project" value="InterPro"/>
</dbReference>
<dbReference type="Proteomes" id="UP001333110">
    <property type="component" value="Unassembled WGS sequence"/>
</dbReference>
<gene>
    <name evidence="3" type="ORF">QYF61_000869</name>
</gene>
<feature type="region of interest" description="Disordered" evidence="1">
    <location>
        <begin position="1"/>
        <end position="24"/>
    </location>
</feature>
<keyword evidence="4" id="KW-1185">Reference proteome</keyword>
<dbReference type="EMBL" id="JAUNZN010000001">
    <property type="protein sequence ID" value="KAK4828812.1"/>
    <property type="molecule type" value="Genomic_DNA"/>
</dbReference>
<comment type="caution">
    <text evidence="3">The sequence shown here is derived from an EMBL/GenBank/DDBJ whole genome shotgun (WGS) entry which is preliminary data.</text>
</comment>
<feature type="domain" description="RNase H type-1" evidence="2">
    <location>
        <begin position="1"/>
        <end position="142"/>
    </location>
</feature>
<dbReference type="InterPro" id="IPR012337">
    <property type="entry name" value="RNaseH-like_sf"/>
</dbReference>
<reference evidence="3 4" key="1">
    <citation type="journal article" date="2023" name="J. Hered.">
        <title>Chromosome-level genome of the wood stork (Mycteria americana) provides insight into avian chromosome evolution.</title>
        <authorList>
            <person name="Flamio R. Jr."/>
            <person name="Ramstad K.M."/>
        </authorList>
    </citation>
    <scope>NUCLEOTIDE SEQUENCE [LARGE SCALE GENOMIC DNA]</scope>
    <source>
        <strain evidence="3">JAX WOST 10</strain>
    </source>
</reference>
<organism evidence="3 4">
    <name type="scientific">Mycteria americana</name>
    <name type="common">Wood stork</name>
    <dbReference type="NCBI Taxonomy" id="33587"/>
    <lineage>
        <taxon>Eukaryota</taxon>
        <taxon>Metazoa</taxon>
        <taxon>Chordata</taxon>
        <taxon>Craniata</taxon>
        <taxon>Vertebrata</taxon>
        <taxon>Euteleostomi</taxon>
        <taxon>Archelosauria</taxon>
        <taxon>Archosauria</taxon>
        <taxon>Dinosauria</taxon>
        <taxon>Saurischia</taxon>
        <taxon>Theropoda</taxon>
        <taxon>Coelurosauria</taxon>
        <taxon>Aves</taxon>
        <taxon>Neognathae</taxon>
        <taxon>Neoaves</taxon>
        <taxon>Aequornithes</taxon>
        <taxon>Ciconiiformes</taxon>
        <taxon>Ciconiidae</taxon>
        <taxon>Mycteria</taxon>
    </lineage>
</organism>
<proteinExistence type="predicted"/>
<dbReference type="GO" id="GO:0003676">
    <property type="term" value="F:nucleic acid binding"/>
    <property type="evidence" value="ECO:0007669"/>
    <property type="project" value="InterPro"/>
</dbReference>
<dbReference type="InterPro" id="IPR036397">
    <property type="entry name" value="RNaseH_sf"/>
</dbReference>
<accession>A0AAN7S525</accession>
<sequence length="164" mass="19163">MPEEEEEEQEEEEGEEEEELHGGTDIPCCLWKAQPILEKKVKAIQLALDIAELEKRPVLYIYTDSWMVTNALRGWIEKWKQSNWQHRGKPIWAAALWQDIAAQVENLVVKVHHVDVHIPEGYVTEEHRKNKQVEKAARNGIWTMPLTTCFNFWSDPNSSGSWTR</sequence>
<evidence type="ECO:0000313" key="3">
    <source>
        <dbReference type="EMBL" id="KAK4828812.1"/>
    </source>
</evidence>
<evidence type="ECO:0000313" key="4">
    <source>
        <dbReference type="Proteomes" id="UP001333110"/>
    </source>
</evidence>
<dbReference type="SUPFAM" id="SSF53098">
    <property type="entry name" value="Ribonuclease H-like"/>
    <property type="match status" value="1"/>
</dbReference>
<evidence type="ECO:0000256" key="1">
    <source>
        <dbReference type="SAM" id="MobiDB-lite"/>
    </source>
</evidence>
<dbReference type="Pfam" id="PF00075">
    <property type="entry name" value="RNase_H"/>
    <property type="match status" value="1"/>
</dbReference>
<name>A0AAN7S525_MYCAM</name>
<dbReference type="AlphaFoldDB" id="A0AAN7S525"/>
<protein>
    <recommendedName>
        <fullName evidence="2">RNase H type-1 domain-containing protein</fullName>
    </recommendedName>
</protein>
<feature type="compositionally biased region" description="Acidic residues" evidence="1">
    <location>
        <begin position="1"/>
        <end position="19"/>
    </location>
</feature>
<dbReference type="Gene3D" id="3.30.420.10">
    <property type="entry name" value="Ribonuclease H-like superfamily/Ribonuclease H"/>
    <property type="match status" value="1"/>
</dbReference>
<dbReference type="PROSITE" id="PS50879">
    <property type="entry name" value="RNASE_H_1"/>
    <property type="match status" value="1"/>
</dbReference>
<evidence type="ECO:0000259" key="2">
    <source>
        <dbReference type="PROSITE" id="PS50879"/>
    </source>
</evidence>